<keyword evidence="10" id="KW-1185">Reference proteome</keyword>
<dbReference type="Pfam" id="PF13899">
    <property type="entry name" value="Thioredoxin_7"/>
    <property type="match status" value="1"/>
</dbReference>
<evidence type="ECO:0000256" key="3">
    <source>
        <dbReference type="ARBA" id="ARBA00022748"/>
    </source>
</evidence>
<evidence type="ECO:0000256" key="1">
    <source>
        <dbReference type="ARBA" id="ARBA00004141"/>
    </source>
</evidence>
<evidence type="ECO:0000259" key="7">
    <source>
        <dbReference type="Pfam" id="PF02683"/>
    </source>
</evidence>
<evidence type="ECO:0000256" key="5">
    <source>
        <dbReference type="ARBA" id="ARBA00023136"/>
    </source>
</evidence>
<dbReference type="RefSeq" id="WP_251743081.1">
    <property type="nucleotide sequence ID" value="NZ_JBHUOJ010000021.1"/>
</dbReference>
<comment type="subcellular location">
    <subcellularLocation>
        <location evidence="1">Membrane</location>
        <topology evidence="1">Multi-pass membrane protein</topology>
    </subcellularLocation>
</comment>
<evidence type="ECO:0000259" key="8">
    <source>
        <dbReference type="Pfam" id="PF11412"/>
    </source>
</evidence>
<evidence type="ECO:0000256" key="4">
    <source>
        <dbReference type="ARBA" id="ARBA00022989"/>
    </source>
</evidence>
<dbReference type="Pfam" id="PF11412">
    <property type="entry name" value="DsbD_N"/>
    <property type="match status" value="1"/>
</dbReference>
<feature type="transmembrane region" description="Helical" evidence="6">
    <location>
        <begin position="426"/>
        <end position="446"/>
    </location>
</feature>
<feature type="transmembrane region" description="Helical" evidence="6">
    <location>
        <begin position="458"/>
        <end position="480"/>
    </location>
</feature>
<evidence type="ECO:0000256" key="2">
    <source>
        <dbReference type="ARBA" id="ARBA00022692"/>
    </source>
</evidence>
<feature type="transmembrane region" description="Helical" evidence="6">
    <location>
        <begin position="277"/>
        <end position="298"/>
    </location>
</feature>
<keyword evidence="2 6" id="KW-0812">Transmembrane</keyword>
<feature type="transmembrane region" description="Helical" evidence="6">
    <location>
        <begin position="196"/>
        <end position="222"/>
    </location>
</feature>
<dbReference type="SUPFAM" id="SSF52833">
    <property type="entry name" value="Thioredoxin-like"/>
    <property type="match status" value="1"/>
</dbReference>
<feature type="transmembrane region" description="Helical" evidence="6">
    <location>
        <begin position="389"/>
        <end position="406"/>
    </location>
</feature>
<name>A0ABW5X4U9_9FLAO</name>
<dbReference type="InterPro" id="IPR036249">
    <property type="entry name" value="Thioredoxin-like_sf"/>
</dbReference>
<feature type="domain" description="Cytochrome C biogenesis protein transmembrane" evidence="7">
    <location>
        <begin position="201"/>
        <end position="411"/>
    </location>
</feature>
<dbReference type="PANTHER" id="PTHR32234:SF0">
    <property type="entry name" value="THIOL:DISULFIDE INTERCHANGE PROTEIN DSBD"/>
    <property type="match status" value="1"/>
</dbReference>
<gene>
    <name evidence="9" type="ORF">ACFSYS_09705</name>
</gene>
<accession>A0ABW5X4U9</accession>
<keyword evidence="3" id="KW-0201">Cytochrome c-type biogenesis</keyword>
<dbReference type="InterPro" id="IPR028250">
    <property type="entry name" value="DsbDN"/>
</dbReference>
<protein>
    <submittedName>
        <fullName evidence="9">Cytochrome c biogenesis protein CcdA</fullName>
    </submittedName>
</protein>
<feature type="transmembrane region" description="Helical" evidence="6">
    <location>
        <begin position="243"/>
        <end position="265"/>
    </location>
</feature>
<feature type="transmembrane region" description="Helical" evidence="6">
    <location>
        <begin position="357"/>
        <end position="377"/>
    </location>
</feature>
<dbReference type="PANTHER" id="PTHR32234">
    <property type="entry name" value="THIOL:DISULFIDE INTERCHANGE PROTEIN DSBD"/>
    <property type="match status" value="1"/>
</dbReference>
<feature type="domain" description="Thiol:disulfide interchange protein DsbD N-terminal" evidence="8">
    <location>
        <begin position="41"/>
        <end position="152"/>
    </location>
</feature>
<reference evidence="10" key="1">
    <citation type="journal article" date="2019" name="Int. J. Syst. Evol. Microbiol.">
        <title>The Global Catalogue of Microorganisms (GCM) 10K type strain sequencing project: providing services to taxonomists for standard genome sequencing and annotation.</title>
        <authorList>
            <consortium name="The Broad Institute Genomics Platform"/>
            <consortium name="The Broad Institute Genome Sequencing Center for Infectious Disease"/>
            <person name="Wu L."/>
            <person name="Ma J."/>
        </authorList>
    </citation>
    <scope>NUCLEOTIDE SEQUENCE [LARGE SCALE GENOMIC DNA]</scope>
    <source>
        <strain evidence="10">KCTC 52925</strain>
    </source>
</reference>
<comment type="caution">
    <text evidence="9">The sequence shown here is derived from an EMBL/GenBank/DDBJ whole genome shotgun (WGS) entry which is preliminary data.</text>
</comment>
<evidence type="ECO:0000313" key="10">
    <source>
        <dbReference type="Proteomes" id="UP001597438"/>
    </source>
</evidence>
<proteinExistence type="predicted"/>
<keyword evidence="5 6" id="KW-0472">Membrane</keyword>
<evidence type="ECO:0000313" key="9">
    <source>
        <dbReference type="EMBL" id="MFD2833562.1"/>
    </source>
</evidence>
<feature type="transmembrane region" description="Helical" evidence="6">
    <location>
        <begin position="319"/>
        <end position="345"/>
    </location>
</feature>
<evidence type="ECO:0000256" key="6">
    <source>
        <dbReference type="SAM" id="Phobius"/>
    </source>
</evidence>
<dbReference type="InterPro" id="IPR036929">
    <property type="entry name" value="DsbDN_sf"/>
</dbReference>
<dbReference type="Gene3D" id="2.60.40.1250">
    <property type="entry name" value="Thiol:disulfide interchange protein DsbD, N-terminal domain"/>
    <property type="match status" value="1"/>
</dbReference>
<dbReference type="Gene3D" id="3.40.30.10">
    <property type="entry name" value="Glutaredoxin"/>
    <property type="match status" value="1"/>
</dbReference>
<dbReference type="Pfam" id="PF02683">
    <property type="entry name" value="DsbD_TM"/>
    <property type="match status" value="1"/>
</dbReference>
<dbReference type="EMBL" id="JBHUOJ010000021">
    <property type="protein sequence ID" value="MFD2833562.1"/>
    <property type="molecule type" value="Genomic_DNA"/>
</dbReference>
<sequence>MRFIKSLTLYLIVFITSLSGYGQVMDPPNWQISADKENPVPGDTIVISFKADIPIDWYLYSSDFDPDLGPMITEINFGKNEGYEVMGDLIPVGSKEKYDELWGGKYTYFTGTAEFQQRIKLIKTEAVVEAVATYQICSDVTGQCIPFETDVFWKNNEGSLGGQSTNAGKDAGGAPTKDLKSFKNEFKVEEKEEGGAFLLTFFLLSFGAGMAALLTPCVFPMIPMTVTYFTKSNGSRVNGISQALLYGFSIILIYTLIGTVFSLFFGADFANFLSTHWLPNLFFFAVFLLFALSFFGLFEIRLPNSFVNRIDAQSNKGGILGIFFMAFTLVLVGFSCTGPIAGTILLQAANGETIKPLVGMLGFSLAFALPFTLLAIFPQWLKSLPKSGSWLNTVKVVLGFVELALALKFLSIVDQVYHWEFLDRDIYLALWIVIFAFLGFYLLGKIQFPHEKKTETTSVYRVVAAILIFSFVVYLIPGLFGAPLKPLAGYLPPMSSQNFSMQASIPGLENKDDSNITNCGIPKYDNLLKLPHNIQGYFDYDQALECAQKQNKPLFIDFTGHGCVNCREMEATVWSDPKVLKRLKNDYVVVALYVDEKTELPESEWYVSRHDQKVKKTIGKQNLDFMIQKLNANAQPYYTLVDTKGSLLSAPKGYDLNVENFVEFLDNGLKEFDARQGNNMASTGIIQKKKE</sequence>
<organism evidence="9 10">
    <name type="scientific">Christiangramia antarctica</name>
    <dbReference type="NCBI Taxonomy" id="2058158"/>
    <lineage>
        <taxon>Bacteria</taxon>
        <taxon>Pseudomonadati</taxon>
        <taxon>Bacteroidota</taxon>
        <taxon>Flavobacteriia</taxon>
        <taxon>Flavobacteriales</taxon>
        <taxon>Flavobacteriaceae</taxon>
        <taxon>Christiangramia</taxon>
    </lineage>
</organism>
<dbReference type="InterPro" id="IPR003834">
    <property type="entry name" value="Cyt_c_assmbl_TM_dom"/>
</dbReference>
<keyword evidence="4 6" id="KW-1133">Transmembrane helix</keyword>
<dbReference type="Proteomes" id="UP001597438">
    <property type="component" value="Unassembled WGS sequence"/>
</dbReference>